<dbReference type="Pfam" id="PF07679">
    <property type="entry name" value="I-set"/>
    <property type="match status" value="1"/>
</dbReference>
<dbReference type="InterPro" id="IPR003599">
    <property type="entry name" value="Ig_sub"/>
</dbReference>
<comment type="caution">
    <text evidence="7">The sequence shown here is derived from an EMBL/GenBank/DDBJ whole genome shotgun (WGS) entry which is preliminary data.</text>
</comment>
<gene>
    <name evidence="7" type="ORF">SNE40_004503</name>
</gene>
<reference evidence="7 8" key="1">
    <citation type="submission" date="2024-01" db="EMBL/GenBank/DDBJ databases">
        <title>The genome of the rayed Mediterranean limpet Patella caerulea (Linnaeus, 1758).</title>
        <authorList>
            <person name="Anh-Thu Weber A."/>
            <person name="Halstead-Nussloch G."/>
        </authorList>
    </citation>
    <scope>NUCLEOTIDE SEQUENCE [LARGE SCALE GENOMIC DNA]</scope>
    <source>
        <strain evidence="7">AATW-2023a</strain>
        <tissue evidence="7">Whole specimen</tissue>
    </source>
</reference>
<evidence type="ECO:0000313" key="8">
    <source>
        <dbReference type="Proteomes" id="UP001347796"/>
    </source>
</evidence>
<keyword evidence="4" id="KW-0393">Immunoglobulin domain</keyword>
<dbReference type="InterPro" id="IPR036179">
    <property type="entry name" value="Ig-like_dom_sf"/>
</dbReference>
<keyword evidence="2" id="KW-0677">Repeat</keyword>
<dbReference type="AlphaFoldDB" id="A0AAN8K319"/>
<evidence type="ECO:0000256" key="1">
    <source>
        <dbReference type="ARBA" id="ARBA00022729"/>
    </source>
</evidence>
<dbReference type="InterPro" id="IPR013106">
    <property type="entry name" value="Ig_V-set"/>
</dbReference>
<dbReference type="Gene3D" id="2.60.40.10">
    <property type="entry name" value="Immunoglobulins"/>
    <property type="match status" value="3"/>
</dbReference>
<sequence length="435" mass="48666">MLDILVTLLLMWDLGIAAFAEVEKVLDVTPIDLNIVSGSTAILPCTVAPKYTEEYGDHYKVVWVNPSNTVISLQDRRMINDMRISVERPYLADWNLHIRNVTMEDGGEYKCQINTEPVKTKRIKLIVQVPPSIVSFSYPGDIKVKEDETVELRCNATGVPQPTVKWFRLNQFTTRERERMYSVGMSGELLRIHNISRFCDDVYECVANNSVPPARSRQMRVTVQYPPEVKLPNTRIGQELGKETILECVVSASPLGVTVWKKHERELSTSWKYEVDIYNEDHNTITISLRIANIDHEDFSEYTCEASNPLGIASAKMQLYEVKPKTERPTTTTTTTTSPRPPKMWNGNSIYLTKQKGVYDKNGHVMKRPYASRGSTPSTAGIAAARKPNGGISAGVYGTGSASIIDTASSIGTITSISHILTISLVTLLFTIWLS</sequence>
<dbReference type="PANTHER" id="PTHR12231:SF253">
    <property type="entry name" value="DPR-INTERACTING PROTEIN ETA, ISOFORM B-RELATED"/>
    <property type="match status" value="1"/>
</dbReference>
<evidence type="ECO:0000313" key="7">
    <source>
        <dbReference type="EMBL" id="KAK6188298.1"/>
    </source>
</evidence>
<name>A0AAN8K319_PATCE</name>
<feature type="domain" description="Ig-like" evidence="6">
    <location>
        <begin position="131"/>
        <end position="222"/>
    </location>
</feature>
<feature type="chain" id="PRO_5042844139" description="Ig-like domain-containing protein" evidence="5">
    <location>
        <begin position="18"/>
        <end position="435"/>
    </location>
</feature>
<evidence type="ECO:0000259" key="6">
    <source>
        <dbReference type="PROSITE" id="PS50835"/>
    </source>
</evidence>
<dbReference type="EMBL" id="JAZGQO010000003">
    <property type="protein sequence ID" value="KAK6188298.1"/>
    <property type="molecule type" value="Genomic_DNA"/>
</dbReference>
<evidence type="ECO:0000256" key="5">
    <source>
        <dbReference type="SAM" id="SignalP"/>
    </source>
</evidence>
<dbReference type="InterPro" id="IPR051170">
    <property type="entry name" value="Neural/epithelial_adhesion"/>
</dbReference>
<dbReference type="SMART" id="SM00408">
    <property type="entry name" value="IGc2"/>
    <property type="match status" value="3"/>
</dbReference>
<evidence type="ECO:0000256" key="3">
    <source>
        <dbReference type="ARBA" id="ARBA00023157"/>
    </source>
</evidence>
<dbReference type="InterPro" id="IPR007110">
    <property type="entry name" value="Ig-like_dom"/>
</dbReference>
<keyword evidence="1 5" id="KW-0732">Signal</keyword>
<dbReference type="InterPro" id="IPR013098">
    <property type="entry name" value="Ig_I-set"/>
</dbReference>
<dbReference type="GO" id="GO:0043005">
    <property type="term" value="C:neuron projection"/>
    <property type="evidence" value="ECO:0007669"/>
    <property type="project" value="TreeGrafter"/>
</dbReference>
<evidence type="ECO:0000256" key="2">
    <source>
        <dbReference type="ARBA" id="ARBA00022737"/>
    </source>
</evidence>
<organism evidence="7 8">
    <name type="scientific">Patella caerulea</name>
    <name type="common">Rayed Mediterranean limpet</name>
    <dbReference type="NCBI Taxonomy" id="87958"/>
    <lineage>
        <taxon>Eukaryota</taxon>
        <taxon>Metazoa</taxon>
        <taxon>Spiralia</taxon>
        <taxon>Lophotrochozoa</taxon>
        <taxon>Mollusca</taxon>
        <taxon>Gastropoda</taxon>
        <taxon>Patellogastropoda</taxon>
        <taxon>Patelloidea</taxon>
        <taxon>Patellidae</taxon>
        <taxon>Patella</taxon>
    </lineage>
</organism>
<feature type="domain" description="Ig-like" evidence="6">
    <location>
        <begin position="23"/>
        <end position="124"/>
    </location>
</feature>
<keyword evidence="3" id="KW-1015">Disulfide bond</keyword>
<dbReference type="PROSITE" id="PS50835">
    <property type="entry name" value="IG_LIKE"/>
    <property type="match status" value="3"/>
</dbReference>
<dbReference type="InterPro" id="IPR013783">
    <property type="entry name" value="Ig-like_fold"/>
</dbReference>
<dbReference type="Proteomes" id="UP001347796">
    <property type="component" value="Unassembled WGS sequence"/>
</dbReference>
<keyword evidence="8" id="KW-1185">Reference proteome</keyword>
<feature type="domain" description="Ig-like" evidence="6">
    <location>
        <begin position="227"/>
        <end position="320"/>
    </location>
</feature>
<evidence type="ECO:0000256" key="4">
    <source>
        <dbReference type="ARBA" id="ARBA00023319"/>
    </source>
</evidence>
<dbReference type="Pfam" id="PF07686">
    <property type="entry name" value="V-set"/>
    <property type="match status" value="1"/>
</dbReference>
<dbReference type="SUPFAM" id="SSF48726">
    <property type="entry name" value="Immunoglobulin"/>
    <property type="match status" value="3"/>
</dbReference>
<feature type="signal peptide" evidence="5">
    <location>
        <begin position="1"/>
        <end position="17"/>
    </location>
</feature>
<protein>
    <recommendedName>
        <fullName evidence="6">Ig-like domain-containing protein</fullName>
    </recommendedName>
</protein>
<accession>A0AAN8K319</accession>
<dbReference type="SMART" id="SM00409">
    <property type="entry name" value="IG"/>
    <property type="match status" value="3"/>
</dbReference>
<dbReference type="Pfam" id="PF13927">
    <property type="entry name" value="Ig_3"/>
    <property type="match status" value="1"/>
</dbReference>
<proteinExistence type="predicted"/>
<dbReference type="InterPro" id="IPR003598">
    <property type="entry name" value="Ig_sub2"/>
</dbReference>
<dbReference type="PANTHER" id="PTHR12231">
    <property type="entry name" value="CTX-RELATED TYPE I TRANSMEMBRANE PROTEIN"/>
    <property type="match status" value="1"/>
</dbReference>